<dbReference type="AlphaFoldDB" id="A0A5A9GWI1"/>
<dbReference type="Gene3D" id="2.60.40.3680">
    <property type="match status" value="2"/>
</dbReference>
<dbReference type="Proteomes" id="UP000324927">
    <property type="component" value="Unassembled WGS sequence"/>
</dbReference>
<comment type="caution">
    <text evidence="2">The sequence shown here is derived from an EMBL/GenBank/DDBJ whole genome shotgun (WGS) entry which is preliminary data.</text>
</comment>
<evidence type="ECO:0000259" key="1">
    <source>
        <dbReference type="Pfam" id="PF14415"/>
    </source>
</evidence>
<accession>A0A5A9GWI1</accession>
<name>A0A5A9GWI1_AZOLI</name>
<organism evidence="2 3">
    <name type="scientific">Azospirillum lipoferum</name>
    <dbReference type="NCBI Taxonomy" id="193"/>
    <lineage>
        <taxon>Bacteria</taxon>
        <taxon>Pseudomonadati</taxon>
        <taxon>Pseudomonadota</taxon>
        <taxon>Alphaproteobacteria</taxon>
        <taxon>Rhodospirillales</taxon>
        <taxon>Azospirillaceae</taxon>
        <taxon>Azospirillum</taxon>
    </lineage>
</organism>
<dbReference type="Pfam" id="PF14415">
    <property type="entry name" value="DUF4424"/>
    <property type="match status" value="1"/>
</dbReference>
<reference evidence="2 3" key="1">
    <citation type="submission" date="2019-08" db="EMBL/GenBank/DDBJ databases">
        <authorList>
            <person name="Grouzdev D."/>
            <person name="Tikhonova E."/>
            <person name="Kravchenko I."/>
        </authorList>
    </citation>
    <scope>NUCLEOTIDE SEQUENCE [LARGE SCALE GENOMIC DNA]</scope>
    <source>
        <strain evidence="2 3">59b</strain>
    </source>
</reference>
<keyword evidence="3" id="KW-1185">Reference proteome</keyword>
<feature type="domain" description="DUF4424" evidence="1">
    <location>
        <begin position="29"/>
        <end position="339"/>
    </location>
</feature>
<proteinExistence type="predicted"/>
<evidence type="ECO:0000313" key="3">
    <source>
        <dbReference type="Proteomes" id="UP000324927"/>
    </source>
</evidence>
<sequence length="347" mass="38282">MADTRNRWSVGAALVAMLLLPVAGGRASANDSTGFQGTGGIELTKTDAIEMRSEDLWIGLEEIRVSYVFRNVSDRPVETLVAFPLPDLDLSQGLTAPAWGFPKQADDFLDFRLWIDDRPVQPSLERRAVFQGRDVTVAVEAAGALGMTPWAPGAYDDYARKLDPAALARLREAGLIQTGEDDNNPQWTLRTRYFWTQIFPPGRDVRVRHVYRTFLGSALIDDVTKIDGREVVGRHVGEVDRKAAGGDRYCLDGAARRTLAAARAKQPSPAMPYGAAEIEYILTTARNWRGPIGRFHLTLDKGAPENILSLCWNGLTKTGPTTFESTIAGFVPDRDIRLLVFVRAKVP</sequence>
<dbReference type="OrthoDB" id="7299818at2"/>
<dbReference type="InterPro" id="IPR025538">
    <property type="entry name" value="DUF4424"/>
</dbReference>
<dbReference type="EMBL" id="VTTN01000001">
    <property type="protein sequence ID" value="KAA0597809.1"/>
    <property type="molecule type" value="Genomic_DNA"/>
</dbReference>
<protein>
    <submittedName>
        <fullName evidence="2">DUF4424 domain-containing protein</fullName>
    </submittedName>
</protein>
<gene>
    <name evidence="2" type="ORF">FZ942_01575</name>
</gene>
<evidence type="ECO:0000313" key="2">
    <source>
        <dbReference type="EMBL" id="KAA0597809.1"/>
    </source>
</evidence>
<dbReference type="RefSeq" id="WP_149229429.1">
    <property type="nucleotide sequence ID" value="NZ_JALJXJ010000003.1"/>
</dbReference>